<reference evidence="1 2" key="1">
    <citation type="submission" date="2013-12" db="EMBL/GenBank/DDBJ databases">
        <title>Complete Genomes of Pseudomonas monteilii SB3078 and SB3101, two Benzene, Toluene and Ethylbenzene Degrading Bacteria used for Bioaugmentation.</title>
        <authorList>
            <person name="Dueholm M.S."/>
            <person name="Albertsen M."/>
            <person name="D'Imperio S."/>
            <person name="Tale V.P."/>
            <person name="Lewis D."/>
            <person name="Nilsen P.H."/>
            <person name="Nielsen J.L."/>
        </authorList>
    </citation>
    <scope>NUCLEOTIDE SEQUENCE [LARGE SCALE GENOMIC DNA]</scope>
    <source>
        <strain evidence="1 2">SB3101</strain>
    </source>
</reference>
<organism evidence="1 2">
    <name type="scientific">Pseudomonas monteilii SB3101</name>
    <dbReference type="NCBI Taxonomy" id="1435058"/>
    <lineage>
        <taxon>Bacteria</taxon>
        <taxon>Pseudomonadati</taxon>
        <taxon>Pseudomonadota</taxon>
        <taxon>Gammaproteobacteria</taxon>
        <taxon>Pseudomonadales</taxon>
        <taxon>Pseudomonadaceae</taxon>
        <taxon>Pseudomonas</taxon>
    </lineage>
</organism>
<proteinExistence type="predicted"/>
<sequence length="66" mass="6941">MPALSGGMKSRWSSIIDDRVEIKDRVAFLRGHARSHRITAALNGCAVPVGAGEPAKGRAAAPKMAE</sequence>
<dbReference type="KEGG" id="pmot:X970_22690"/>
<gene>
    <name evidence="1" type="ORF">X970_22690</name>
</gene>
<dbReference type="EMBL" id="CP006979">
    <property type="protein sequence ID" value="AHC90086.1"/>
    <property type="molecule type" value="Genomic_DNA"/>
</dbReference>
<dbReference type="AlphaFoldDB" id="V9V5A3"/>
<accession>V9V5A3</accession>
<evidence type="ECO:0000313" key="2">
    <source>
        <dbReference type="Proteomes" id="UP000018660"/>
    </source>
</evidence>
<evidence type="ECO:0000313" key="1">
    <source>
        <dbReference type="EMBL" id="AHC90086.1"/>
    </source>
</evidence>
<name>V9V5A3_9PSED</name>
<dbReference type="HOGENOM" id="CLU_2827945_0_0_6"/>
<protein>
    <submittedName>
        <fullName evidence="1">Uncharacterized protein</fullName>
    </submittedName>
</protein>
<dbReference type="Proteomes" id="UP000018660">
    <property type="component" value="Chromosome"/>
</dbReference>